<accession>A0A6P8HT23</accession>
<evidence type="ECO:0000313" key="9">
    <source>
        <dbReference type="RefSeq" id="XP_031559539.1"/>
    </source>
</evidence>
<keyword evidence="3" id="KW-0689">Ribosomal protein</keyword>
<keyword evidence="4" id="KW-0687">Ribonucleoprotein</keyword>
<evidence type="ECO:0000256" key="3">
    <source>
        <dbReference type="ARBA" id="ARBA00022980"/>
    </source>
</evidence>
<evidence type="ECO:0000256" key="2">
    <source>
        <dbReference type="ARBA" id="ARBA00011542"/>
    </source>
</evidence>
<evidence type="ECO:0000256" key="5">
    <source>
        <dbReference type="ARBA" id="ARBA00035167"/>
    </source>
</evidence>
<dbReference type="KEGG" id="aten:116295764"/>
<dbReference type="PANTHER" id="PTHR19836">
    <property type="entry name" value="30S RIBOSOMAL PROTEIN S14"/>
    <property type="match status" value="1"/>
</dbReference>
<dbReference type="Gene3D" id="1.10.287.1480">
    <property type="match status" value="1"/>
</dbReference>
<dbReference type="GeneID" id="116295764"/>
<evidence type="ECO:0000256" key="1">
    <source>
        <dbReference type="ARBA" id="ARBA00009083"/>
    </source>
</evidence>
<evidence type="ECO:0000256" key="7">
    <source>
        <dbReference type="ARBA" id="ARBA00083755"/>
    </source>
</evidence>
<protein>
    <recommendedName>
        <fullName evidence="5">Small ribosomal subunit protein uS14</fullName>
    </recommendedName>
    <alternativeName>
        <fullName evidence="7">28S ribosomal protein S14, mitochondrial</fullName>
    </alternativeName>
    <alternativeName>
        <fullName evidence="6">40S ribosomal protein S29</fullName>
    </alternativeName>
</protein>
<evidence type="ECO:0000256" key="6">
    <source>
        <dbReference type="ARBA" id="ARBA00035455"/>
    </source>
</evidence>
<comment type="subunit">
    <text evidence="2">Component of the 40S small ribosomal subunit.</text>
</comment>
<dbReference type="FunFam" id="1.10.287.1480:FF:000001">
    <property type="entry name" value="30S ribosomal protein S14"/>
    <property type="match status" value="1"/>
</dbReference>
<dbReference type="SUPFAM" id="SSF57716">
    <property type="entry name" value="Glucocorticoid receptor-like (DNA-binding domain)"/>
    <property type="match status" value="1"/>
</dbReference>
<dbReference type="RefSeq" id="XP_031559539.1">
    <property type="nucleotide sequence ID" value="XM_031703679.1"/>
</dbReference>
<dbReference type="OrthoDB" id="413436at2759"/>
<sequence>MAAVLRSLAKSAHKTTLFPANSISSKSSFLHREVIPRTNFIAAAFYSCFCRKRNGFWERKSTKLATSSNPPCNISGNLISTSASLGKYYVKPNYLKKWGRRDMKRREMFKDNEVQRSGLRMIKKSDILPSGVRLKAAEDLRKLPLNSSLNRVRNRCVLTDRARGIVGRFRVSRMMFRYFAERGQISGVHKAQW</sequence>
<dbReference type="InParanoid" id="A0A6P8HT23"/>
<name>A0A6P8HT23_ACTTE</name>
<organism evidence="8 9">
    <name type="scientific">Actinia tenebrosa</name>
    <name type="common">Australian red waratah sea anemone</name>
    <dbReference type="NCBI Taxonomy" id="6105"/>
    <lineage>
        <taxon>Eukaryota</taxon>
        <taxon>Metazoa</taxon>
        <taxon>Cnidaria</taxon>
        <taxon>Anthozoa</taxon>
        <taxon>Hexacorallia</taxon>
        <taxon>Actiniaria</taxon>
        <taxon>Actiniidae</taxon>
        <taxon>Actinia</taxon>
    </lineage>
</organism>
<dbReference type="Proteomes" id="UP000515163">
    <property type="component" value="Unplaced"/>
</dbReference>
<comment type="similarity">
    <text evidence="1">Belongs to the universal ribosomal protein uS14 family.</text>
</comment>
<reference evidence="9" key="1">
    <citation type="submission" date="2025-08" db="UniProtKB">
        <authorList>
            <consortium name="RefSeq"/>
        </authorList>
    </citation>
    <scope>IDENTIFICATION</scope>
    <source>
        <tissue evidence="9">Tentacle</tissue>
    </source>
</reference>
<dbReference type="Pfam" id="PF00253">
    <property type="entry name" value="Ribosomal_S14"/>
    <property type="match status" value="1"/>
</dbReference>
<evidence type="ECO:0000256" key="4">
    <source>
        <dbReference type="ARBA" id="ARBA00023274"/>
    </source>
</evidence>
<dbReference type="PANTHER" id="PTHR19836:SF19">
    <property type="entry name" value="SMALL RIBOSOMAL SUBUNIT PROTEIN US14M"/>
    <property type="match status" value="1"/>
</dbReference>
<dbReference type="InterPro" id="IPR018271">
    <property type="entry name" value="Ribosomal_uS14_CS"/>
</dbReference>
<keyword evidence="8" id="KW-1185">Reference proteome</keyword>
<dbReference type="GO" id="GO:0005763">
    <property type="term" value="C:mitochondrial small ribosomal subunit"/>
    <property type="evidence" value="ECO:0007669"/>
    <property type="project" value="TreeGrafter"/>
</dbReference>
<dbReference type="InterPro" id="IPR001209">
    <property type="entry name" value="Ribosomal_uS14"/>
</dbReference>
<gene>
    <name evidence="9" type="primary">LOC116295764</name>
</gene>
<dbReference type="FunCoup" id="A0A6P8HT23">
    <property type="interactions" value="1709"/>
</dbReference>
<dbReference type="PROSITE" id="PS00527">
    <property type="entry name" value="RIBOSOMAL_S14"/>
    <property type="match status" value="1"/>
</dbReference>
<dbReference type="AlphaFoldDB" id="A0A6P8HT23"/>
<proteinExistence type="inferred from homology"/>
<dbReference type="GO" id="GO:0006412">
    <property type="term" value="P:translation"/>
    <property type="evidence" value="ECO:0007669"/>
    <property type="project" value="InterPro"/>
</dbReference>
<dbReference type="GO" id="GO:0003735">
    <property type="term" value="F:structural constituent of ribosome"/>
    <property type="evidence" value="ECO:0007669"/>
    <property type="project" value="InterPro"/>
</dbReference>
<evidence type="ECO:0000313" key="8">
    <source>
        <dbReference type="Proteomes" id="UP000515163"/>
    </source>
</evidence>